<dbReference type="OrthoDB" id="771136at2759"/>
<dbReference type="EMBL" id="KL197796">
    <property type="protein sequence ID" value="KDQ49187.1"/>
    <property type="molecule type" value="Genomic_DNA"/>
</dbReference>
<sequence length="72" mass="7747">MSETSINPIDATDVVGPDGCSGLSRGPAILVAMLMSSSTFLRNMYALFEFGRWATPGTTDPFMQILSVTDQE</sequence>
<proteinExistence type="predicted"/>
<dbReference type="HOGENOM" id="CLU_2722586_0_0_1"/>
<dbReference type="Proteomes" id="UP000027265">
    <property type="component" value="Unassembled WGS sequence"/>
</dbReference>
<accession>A0A067PDS1</accession>
<organism evidence="1 2">
    <name type="scientific">Jaapia argillacea MUCL 33604</name>
    <dbReference type="NCBI Taxonomy" id="933084"/>
    <lineage>
        <taxon>Eukaryota</taxon>
        <taxon>Fungi</taxon>
        <taxon>Dikarya</taxon>
        <taxon>Basidiomycota</taxon>
        <taxon>Agaricomycotina</taxon>
        <taxon>Agaricomycetes</taxon>
        <taxon>Agaricomycetidae</taxon>
        <taxon>Jaapiales</taxon>
        <taxon>Jaapiaceae</taxon>
        <taxon>Jaapia</taxon>
    </lineage>
</organism>
<evidence type="ECO:0000313" key="2">
    <source>
        <dbReference type="Proteomes" id="UP000027265"/>
    </source>
</evidence>
<keyword evidence="2" id="KW-1185">Reference proteome</keyword>
<dbReference type="InParanoid" id="A0A067PDS1"/>
<name>A0A067PDS1_9AGAM</name>
<protein>
    <submittedName>
        <fullName evidence="1">Uncharacterized protein</fullName>
    </submittedName>
</protein>
<evidence type="ECO:0000313" key="1">
    <source>
        <dbReference type="EMBL" id="KDQ49187.1"/>
    </source>
</evidence>
<reference evidence="2" key="1">
    <citation type="journal article" date="2014" name="Proc. Natl. Acad. Sci. U.S.A.">
        <title>Extensive sampling of basidiomycete genomes demonstrates inadequacy of the white-rot/brown-rot paradigm for wood decay fungi.</title>
        <authorList>
            <person name="Riley R."/>
            <person name="Salamov A.A."/>
            <person name="Brown D.W."/>
            <person name="Nagy L.G."/>
            <person name="Floudas D."/>
            <person name="Held B.W."/>
            <person name="Levasseur A."/>
            <person name="Lombard V."/>
            <person name="Morin E."/>
            <person name="Otillar R."/>
            <person name="Lindquist E.A."/>
            <person name="Sun H."/>
            <person name="LaButti K.M."/>
            <person name="Schmutz J."/>
            <person name="Jabbour D."/>
            <person name="Luo H."/>
            <person name="Baker S.E."/>
            <person name="Pisabarro A.G."/>
            <person name="Walton J.D."/>
            <person name="Blanchette R.A."/>
            <person name="Henrissat B."/>
            <person name="Martin F."/>
            <person name="Cullen D."/>
            <person name="Hibbett D.S."/>
            <person name="Grigoriev I.V."/>
        </authorList>
    </citation>
    <scope>NUCLEOTIDE SEQUENCE [LARGE SCALE GENOMIC DNA]</scope>
    <source>
        <strain evidence="2">MUCL 33604</strain>
    </source>
</reference>
<gene>
    <name evidence="1" type="ORF">JAAARDRAFT_201083</name>
</gene>
<dbReference type="AlphaFoldDB" id="A0A067PDS1"/>